<keyword evidence="5 6" id="KW-0472">Membrane</keyword>
<feature type="transmembrane region" description="Helical" evidence="6">
    <location>
        <begin position="402"/>
        <end position="422"/>
    </location>
</feature>
<comment type="caution">
    <text evidence="8">The sequence shown here is derived from an EMBL/GenBank/DDBJ whole genome shotgun (WGS) entry which is preliminary data.</text>
</comment>
<evidence type="ECO:0000256" key="2">
    <source>
        <dbReference type="ARBA" id="ARBA00022475"/>
    </source>
</evidence>
<evidence type="ECO:0000256" key="6">
    <source>
        <dbReference type="SAM" id="Phobius"/>
    </source>
</evidence>
<keyword evidence="4 6" id="KW-1133">Transmembrane helix</keyword>
<evidence type="ECO:0000313" key="8">
    <source>
        <dbReference type="EMBL" id="EIA14605.1"/>
    </source>
</evidence>
<dbReference type="Gene3D" id="3.40.1710.10">
    <property type="entry name" value="abc type-2 transporter like domain"/>
    <property type="match status" value="1"/>
</dbReference>
<feature type="transmembrane region" description="Helical" evidence="6">
    <location>
        <begin position="245"/>
        <end position="266"/>
    </location>
</feature>
<feature type="domain" description="ABC-2 type transporter transmembrane" evidence="7">
    <location>
        <begin position="18"/>
        <end position="415"/>
    </location>
</feature>
<dbReference type="PANTHER" id="PTHR30294:SF38">
    <property type="entry name" value="TRANSPORT PERMEASE PROTEIN"/>
    <property type="match status" value="1"/>
</dbReference>
<reference evidence="8 9" key="1">
    <citation type="journal article" date="2012" name="MBio">
        <title>Identification of a highly transmissible animal-independent Staphylococcus aureus ST398 clone with distinct genomic and cell adhesion properties.</title>
        <authorList>
            <person name="Uhlemann A.C."/>
            <person name="Porcella S.F."/>
            <person name="Trivedi S."/>
            <person name="Sullivan S.B."/>
            <person name="Hafer C."/>
            <person name="Kennedy A.D."/>
            <person name="Barbian K.D."/>
            <person name="McCarthy A.J."/>
            <person name="Street C."/>
            <person name="Hirschberg D.L."/>
            <person name="Lipkin W.I."/>
            <person name="Lindsay J.A."/>
            <person name="DeLeo F.R."/>
            <person name="Lowy F.D."/>
        </authorList>
    </citation>
    <scope>NUCLEOTIDE SEQUENCE [LARGE SCALE GENOMIC DNA]</scope>
    <source>
        <strain evidence="8 9">DR10</strain>
    </source>
</reference>
<protein>
    <submittedName>
        <fullName evidence="8">Phage infection protein</fullName>
    </submittedName>
</protein>
<dbReference type="Pfam" id="PF12698">
    <property type="entry name" value="ABC2_membrane_3"/>
    <property type="match status" value="1"/>
</dbReference>
<dbReference type="InterPro" id="IPR051449">
    <property type="entry name" value="ABC-2_transporter_component"/>
</dbReference>
<dbReference type="AlphaFoldDB" id="A0ABC9Q1A1"/>
<evidence type="ECO:0000256" key="1">
    <source>
        <dbReference type="ARBA" id="ARBA00004651"/>
    </source>
</evidence>
<feature type="transmembrane region" description="Helical" evidence="6">
    <location>
        <begin position="278"/>
        <end position="302"/>
    </location>
</feature>
<keyword evidence="3 6" id="KW-0812">Transmembrane</keyword>
<sequence>MSNKEVINKMNIFKNKLLWIAPIATMIILVIFSLAFYPAYNPKPKDLPIGILNEDKGTTIQDKNVNIGKKLEDKLLDSDSNKIKWVKVDSEKDLEKDLKDQKIFGVAIIDKDFSKDAMSKTQKVVMDSKKEEMQQKVASGEIPPQVVQQMKQKMGNQQVEVKQAKFKTIVSEGSSLQGSQIASAVLTGMGDNINAQITKQSLETLTNQNVKVNAADINGLTNPVKVDNKKLNKVKDHQAGGNAPFLMFMPIWIGSIVTSILLFFAFRTSNNIVVQHRIIASIGQMIFAVVAAFAGSFVYIYFMQGVQGFDFDHPNRIAIFVALAILGFVGLILGVMVWLGMKSIPIFFILMFFSMQLVTLPKQMLPESYQKYVYDWNPFTHYATSVRELLYLNHHIELNSTMWMFIGFMIFGAVSSLVSAIVRKHSTKRTEVPS</sequence>
<gene>
    <name evidence="8" type="ORF">ST398NM02_2429</name>
</gene>
<feature type="transmembrane region" description="Helical" evidence="6">
    <location>
        <begin position="317"/>
        <end position="339"/>
    </location>
</feature>
<evidence type="ECO:0000259" key="7">
    <source>
        <dbReference type="Pfam" id="PF12698"/>
    </source>
</evidence>
<organism evidence="8 9">
    <name type="scientific">Staphylococcus aureus subsp. aureus DR10</name>
    <dbReference type="NCBI Taxonomy" id="1155079"/>
    <lineage>
        <taxon>Bacteria</taxon>
        <taxon>Bacillati</taxon>
        <taxon>Bacillota</taxon>
        <taxon>Bacilli</taxon>
        <taxon>Bacillales</taxon>
        <taxon>Staphylococcaceae</taxon>
        <taxon>Staphylococcus</taxon>
    </lineage>
</organism>
<evidence type="ECO:0000256" key="3">
    <source>
        <dbReference type="ARBA" id="ARBA00022692"/>
    </source>
</evidence>
<comment type="subcellular location">
    <subcellularLocation>
        <location evidence="1">Cell membrane</location>
        <topology evidence="1">Multi-pass membrane protein</topology>
    </subcellularLocation>
</comment>
<dbReference type="GO" id="GO:0005886">
    <property type="term" value="C:plasma membrane"/>
    <property type="evidence" value="ECO:0007669"/>
    <property type="project" value="UniProtKB-SubCell"/>
</dbReference>
<evidence type="ECO:0000313" key="9">
    <source>
        <dbReference type="Proteomes" id="UP000003093"/>
    </source>
</evidence>
<keyword evidence="2" id="KW-1003">Cell membrane</keyword>
<accession>A0ABC9Q1A1</accession>
<evidence type="ECO:0000256" key="4">
    <source>
        <dbReference type="ARBA" id="ARBA00022989"/>
    </source>
</evidence>
<feature type="transmembrane region" description="Helical" evidence="6">
    <location>
        <begin position="346"/>
        <end position="365"/>
    </location>
</feature>
<dbReference type="PANTHER" id="PTHR30294">
    <property type="entry name" value="MEMBRANE COMPONENT OF ABC TRANSPORTER YHHJ-RELATED"/>
    <property type="match status" value="1"/>
</dbReference>
<dbReference type="Proteomes" id="UP000003093">
    <property type="component" value="Unassembled WGS sequence"/>
</dbReference>
<feature type="transmembrane region" description="Helical" evidence="6">
    <location>
        <begin position="17"/>
        <end position="40"/>
    </location>
</feature>
<dbReference type="EMBL" id="AIDT01000003">
    <property type="protein sequence ID" value="EIA14605.1"/>
    <property type="molecule type" value="Genomic_DNA"/>
</dbReference>
<evidence type="ECO:0000256" key="5">
    <source>
        <dbReference type="ARBA" id="ARBA00023136"/>
    </source>
</evidence>
<dbReference type="InterPro" id="IPR013525">
    <property type="entry name" value="ABC2_TM"/>
</dbReference>
<name>A0ABC9Q1A1_STAA5</name>
<proteinExistence type="predicted"/>